<dbReference type="EMBL" id="BROH01000001">
    <property type="protein sequence ID" value="GKY86684.1"/>
    <property type="molecule type" value="Genomic_DNA"/>
</dbReference>
<evidence type="ECO:0000313" key="2">
    <source>
        <dbReference type="Proteomes" id="UP001144205"/>
    </source>
</evidence>
<name>A0ABQ5LNV9_9RHOB</name>
<proteinExistence type="predicted"/>
<sequence>MSAAPGKDLAALEALAGMVFEAELARLDALSRALADRKADLAALDGARRKRAEALAGDCGADDLAFITGQDARWSGWLGRERARISREVAEIAARREAQRLRAQTAFGKRDALRMIREREAARARQVAARVAE</sequence>
<reference evidence="1" key="1">
    <citation type="journal article" date="2023" name="Int. J. Syst. Evol. Microbiol.">
        <title>Sinisalibacter aestuarii sp. nov., isolated from estuarine sediment of the Arakawa River.</title>
        <authorList>
            <person name="Arafat S.T."/>
            <person name="Hirano S."/>
            <person name="Sato A."/>
            <person name="Takeuchi K."/>
            <person name="Yasuda T."/>
            <person name="Terahara T."/>
            <person name="Hamada M."/>
            <person name="Kobayashi T."/>
        </authorList>
    </citation>
    <scope>NUCLEOTIDE SEQUENCE</scope>
    <source>
        <strain evidence="1">B-399</strain>
    </source>
</reference>
<comment type="caution">
    <text evidence="1">The sequence shown here is derived from an EMBL/GenBank/DDBJ whole genome shotgun (WGS) entry which is preliminary data.</text>
</comment>
<dbReference type="Proteomes" id="UP001144205">
    <property type="component" value="Unassembled WGS sequence"/>
</dbReference>
<organism evidence="1 2">
    <name type="scientific">Sinisalibacter aestuarii</name>
    <dbReference type="NCBI Taxonomy" id="2949426"/>
    <lineage>
        <taxon>Bacteria</taxon>
        <taxon>Pseudomonadati</taxon>
        <taxon>Pseudomonadota</taxon>
        <taxon>Alphaproteobacteria</taxon>
        <taxon>Rhodobacterales</taxon>
        <taxon>Roseobacteraceae</taxon>
        <taxon>Sinisalibacter</taxon>
    </lineage>
</organism>
<evidence type="ECO:0008006" key="3">
    <source>
        <dbReference type="Google" id="ProtNLM"/>
    </source>
</evidence>
<gene>
    <name evidence="1" type="ORF">STA1M1_05530</name>
</gene>
<evidence type="ECO:0000313" key="1">
    <source>
        <dbReference type="EMBL" id="GKY86684.1"/>
    </source>
</evidence>
<accession>A0ABQ5LNV9</accession>
<keyword evidence="2" id="KW-1185">Reference proteome</keyword>
<protein>
    <recommendedName>
        <fullName evidence="3">Flagellar FliJ protein</fullName>
    </recommendedName>
</protein>
<dbReference type="RefSeq" id="WP_281840643.1">
    <property type="nucleotide sequence ID" value="NZ_BROH01000001.1"/>
</dbReference>